<organism evidence="2 3">
    <name type="scientific">Microbacterium galbum</name>
    <dbReference type="NCBI Taxonomy" id="3075994"/>
    <lineage>
        <taxon>Bacteria</taxon>
        <taxon>Bacillati</taxon>
        <taxon>Actinomycetota</taxon>
        <taxon>Actinomycetes</taxon>
        <taxon>Micrococcales</taxon>
        <taxon>Microbacteriaceae</taxon>
        <taxon>Microbacterium</taxon>
    </lineage>
</organism>
<keyword evidence="3" id="KW-1185">Reference proteome</keyword>
<dbReference type="RefSeq" id="WP_315994270.1">
    <property type="nucleotide sequence ID" value="NZ_JAWDIS010000001.1"/>
</dbReference>
<dbReference type="EMBL" id="JAWDIS010000001">
    <property type="protein sequence ID" value="MDU0367082.1"/>
    <property type="molecule type" value="Genomic_DNA"/>
</dbReference>
<keyword evidence="1" id="KW-0472">Membrane</keyword>
<feature type="transmembrane region" description="Helical" evidence="1">
    <location>
        <begin position="31"/>
        <end position="52"/>
    </location>
</feature>
<reference evidence="2 3" key="1">
    <citation type="submission" date="2023-09" db="EMBL/GenBank/DDBJ databases">
        <title>Microbacterium fusihabitans sp. nov., Microbacterium phycihabitans sp. nov., and Microbacterium cervinum sp. nov., isolated from dried seaweeds of beach.</title>
        <authorList>
            <person name="Lee S.D."/>
        </authorList>
    </citation>
    <scope>NUCLEOTIDE SEQUENCE [LARGE SCALE GENOMIC DNA]</scope>
    <source>
        <strain evidence="2 3">KSW4-17</strain>
    </source>
</reference>
<dbReference type="Proteomes" id="UP001263371">
    <property type="component" value="Unassembled WGS sequence"/>
</dbReference>
<keyword evidence="1" id="KW-1133">Transmembrane helix</keyword>
<sequence length="206" mass="22272">MTTSSSSGIGTARPRRRIVAWLLPGRRGRRLALALGSTILLIAIAGLPVFVFPPPGDPGDASLVYVIGPPQQERLDLARTLRDADRPVPLLISVSDSGTGHGEARFDAAALDVCRRRGVTCETPDPFTTAGESRLLDRYDATHESGKTVVVTFTPHVARTRYIFAKCSAADVTVVGVDTDLTLFDWVFQYAYQSAAFVKAWLTPCP</sequence>
<name>A0ABU3T6T7_9MICO</name>
<proteinExistence type="predicted"/>
<protein>
    <submittedName>
        <fullName evidence="2">YdcF family protein</fullName>
    </submittedName>
</protein>
<evidence type="ECO:0000313" key="3">
    <source>
        <dbReference type="Proteomes" id="UP001263371"/>
    </source>
</evidence>
<keyword evidence="1" id="KW-0812">Transmembrane</keyword>
<evidence type="ECO:0000256" key="1">
    <source>
        <dbReference type="SAM" id="Phobius"/>
    </source>
</evidence>
<accession>A0ABU3T6T7</accession>
<gene>
    <name evidence="2" type="ORF">RWH45_07635</name>
</gene>
<comment type="caution">
    <text evidence="2">The sequence shown here is derived from an EMBL/GenBank/DDBJ whole genome shotgun (WGS) entry which is preliminary data.</text>
</comment>
<evidence type="ECO:0000313" key="2">
    <source>
        <dbReference type="EMBL" id="MDU0367082.1"/>
    </source>
</evidence>